<organism evidence="1 2">
    <name type="scientific">Desulfovibrio fairfieldensis</name>
    <dbReference type="NCBI Taxonomy" id="44742"/>
    <lineage>
        <taxon>Bacteria</taxon>
        <taxon>Pseudomonadati</taxon>
        <taxon>Thermodesulfobacteriota</taxon>
        <taxon>Desulfovibrionia</taxon>
        <taxon>Desulfovibrionales</taxon>
        <taxon>Desulfovibrionaceae</taxon>
        <taxon>Desulfovibrio</taxon>
    </lineage>
</organism>
<sequence>MPRMRSTKQQLKQYLQSPQWRDHLEEIAAGGASHVGPLFSFLLLGPQTMHRAAVALGLTTARLAEREPEAARNIIRRFMWHMNEESGNIGWGIPEAFGESLAASPLLAKDFHRVLASYLIDLGRDDNYCDNDLLRRSCYWAVGRLAQTRPELCAGARPWLRKGLEDNDVICRGMAAWALAQLPPDFMDTPALRRLADAGHEEICELFDGEQLYEKSVSQLAREALAREVPAAADPDRP</sequence>
<dbReference type="RefSeq" id="WP_062254404.1">
    <property type="nucleotide sequence ID" value="NZ_CP014229.1"/>
</dbReference>
<gene>
    <name evidence="1" type="ORF">AXF13_14890</name>
</gene>
<dbReference type="SUPFAM" id="SSF48371">
    <property type="entry name" value="ARM repeat"/>
    <property type="match status" value="1"/>
</dbReference>
<dbReference type="Proteomes" id="UP000069241">
    <property type="component" value="Chromosome"/>
</dbReference>
<evidence type="ECO:0000313" key="2">
    <source>
        <dbReference type="Proteomes" id="UP000069241"/>
    </source>
</evidence>
<protein>
    <submittedName>
        <fullName evidence="1">PBS lyase</fullName>
    </submittedName>
</protein>
<dbReference type="InterPro" id="IPR011989">
    <property type="entry name" value="ARM-like"/>
</dbReference>
<proteinExistence type="predicted"/>
<dbReference type="KEGG" id="dfi:AXF13_14890"/>
<keyword evidence="2" id="KW-1185">Reference proteome</keyword>
<name>A0A109W529_9BACT</name>
<dbReference type="GO" id="GO:0016829">
    <property type="term" value="F:lyase activity"/>
    <property type="evidence" value="ECO:0007669"/>
    <property type="project" value="UniProtKB-KW"/>
</dbReference>
<dbReference type="InterPro" id="IPR016024">
    <property type="entry name" value="ARM-type_fold"/>
</dbReference>
<dbReference type="STRING" id="44742.AXF13_14890"/>
<dbReference type="Gene3D" id="1.25.10.10">
    <property type="entry name" value="Leucine-rich Repeat Variant"/>
    <property type="match status" value="1"/>
</dbReference>
<dbReference type="InterPro" id="IPR054701">
    <property type="entry name" value="DVU0298-like"/>
</dbReference>
<reference evidence="2" key="1">
    <citation type="submission" date="2016-02" db="EMBL/GenBank/DDBJ databases">
        <authorList>
            <person name="Holder M.E."/>
            <person name="Ajami N.J."/>
            <person name="Petrosino J.F."/>
        </authorList>
    </citation>
    <scope>NUCLEOTIDE SEQUENCE [LARGE SCALE GENOMIC DNA]</scope>
    <source>
        <strain evidence="2">CCUG 45958</strain>
    </source>
</reference>
<keyword evidence="1" id="KW-0456">Lyase</keyword>
<dbReference type="AlphaFoldDB" id="A0A109W529"/>
<accession>A0A109W529</accession>
<evidence type="ECO:0000313" key="1">
    <source>
        <dbReference type="EMBL" id="AMD91311.1"/>
    </source>
</evidence>
<dbReference type="NCBIfam" id="NF045662">
    <property type="entry name" value="DVU0298_fam"/>
    <property type="match status" value="1"/>
</dbReference>
<dbReference type="EMBL" id="CP014229">
    <property type="protein sequence ID" value="AMD91311.1"/>
    <property type="molecule type" value="Genomic_DNA"/>
</dbReference>